<keyword evidence="4" id="KW-0732">Signal</keyword>
<evidence type="ECO:0000313" key="12">
    <source>
        <dbReference type="Proteomes" id="UP000249248"/>
    </source>
</evidence>
<keyword evidence="6" id="KW-0560">Oxidoreductase</keyword>
<dbReference type="GO" id="GO:0009055">
    <property type="term" value="F:electron transfer activity"/>
    <property type="evidence" value="ECO:0007669"/>
    <property type="project" value="InterPro"/>
</dbReference>
<keyword evidence="2 8" id="KW-0349">Heme</keyword>
<dbReference type="GO" id="GO:0004130">
    <property type="term" value="F:cytochrome-c peroxidase activity"/>
    <property type="evidence" value="ECO:0007669"/>
    <property type="project" value="TreeGrafter"/>
</dbReference>
<feature type="domain" description="Cytochrome c" evidence="10">
    <location>
        <begin position="59"/>
        <end position="160"/>
    </location>
</feature>
<evidence type="ECO:0000256" key="6">
    <source>
        <dbReference type="ARBA" id="ARBA00023002"/>
    </source>
</evidence>
<dbReference type="InterPro" id="IPR051395">
    <property type="entry name" value="Cytochrome_c_Peroxidase/MauG"/>
</dbReference>
<dbReference type="PANTHER" id="PTHR30600">
    <property type="entry name" value="CYTOCHROME C PEROXIDASE-RELATED"/>
    <property type="match status" value="1"/>
</dbReference>
<gene>
    <name evidence="11" type="ORF">DNU06_12105</name>
</gene>
<keyword evidence="5" id="KW-0574">Periplasm</keyword>
<dbReference type="InterPro" id="IPR004852">
    <property type="entry name" value="Di-haem_cyt_c_peroxidsae"/>
</dbReference>
<dbReference type="GO" id="GO:0042597">
    <property type="term" value="C:periplasmic space"/>
    <property type="evidence" value="ECO:0007669"/>
    <property type="project" value="UniProtKB-SubCell"/>
</dbReference>
<dbReference type="InterPro" id="IPR026259">
    <property type="entry name" value="MauG/Cytc_peroxidase"/>
</dbReference>
<evidence type="ECO:0000256" key="5">
    <source>
        <dbReference type="ARBA" id="ARBA00022764"/>
    </source>
</evidence>
<evidence type="ECO:0000256" key="7">
    <source>
        <dbReference type="ARBA" id="ARBA00023004"/>
    </source>
</evidence>
<evidence type="ECO:0000256" key="1">
    <source>
        <dbReference type="ARBA" id="ARBA00004418"/>
    </source>
</evidence>
<evidence type="ECO:0000256" key="4">
    <source>
        <dbReference type="ARBA" id="ARBA00022729"/>
    </source>
</evidence>
<dbReference type="PROSITE" id="PS51007">
    <property type="entry name" value="CYTC"/>
    <property type="match status" value="2"/>
</dbReference>
<feature type="binding site" description="covalent" evidence="8">
    <location>
        <position position="238"/>
    </location>
    <ligand>
        <name>heme c</name>
        <dbReference type="ChEBI" id="CHEBI:61717"/>
        <label>2</label>
    </ligand>
</feature>
<sequence>MLKVLLISSLSILLFYSCRKDFLPNAEGSMTPYSIDYPTVLKNRIPPMVIPSDNPMTVEGVALGRKLFYDKILSGDQTQACASCHSPSTSFVDTARFSIGIDGIAGDRNAMPLINIGWASSYFWDGRSETLEIQALEPVVNPIEMHEQWPNAVARLQASSTYPSLFEKAFNTNIIDSLLVAKALAQFERTLLSGDAPFDKYLRGEPTGYTQAEEIKMIQGYSVFLADAEFGGADCFHCHGDEFNPLFTDNMFHNNGLDEVHTDLGLGKITGNPSDNGKFKTPTLRNLVFTAPYMHDGRFKTLDDVIDHYSFGLKYSATIDPLMKNVGNGGVQLTPENRALLKAFLMSLTDSSYTTNPDFQAP</sequence>
<evidence type="ECO:0000256" key="3">
    <source>
        <dbReference type="ARBA" id="ARBA00022723"/>
    </source>
</evidence>
<keyword evidence="12" id="KW-1185">Reference proteome</keyword>
<dbReference type="GO" id="GO:0046872">
    <property type="term" value="F:metal ion binding"/>
    <property type="evidence" value="ECO:0007669"/>
    <property type="project" value="UniProtKB-KW"/>
</dbReference>
<dbReference type="Proteomes" id="UP000249248">
    <property type="component" value="Unassembled WGS sequence"/>
</dbReference>
<dbReference type="AlphaFoldDB" id="A0A2W1MZA6"/>
<feature type="domain" description="Cytochrome c" evidence="10">
    <location>
        <begin position="215"/>
        <end position="349"/>
    </location>
</feature>
<dbReference type="EMBL" id="QKSB01000007">
    <property type="protein sequence ID" value="PZE16590.1"/>
    <property type="molecule type" value="Genomic_DNA"/>
</dbReference>
<feature type="binding site" description="covalent" evidence="8">
    <location>
        <position position="84"/>
    </location>
    <ligand>
        <name>heme c</name>
        <dbReference type="ChEBI" id="CHEBI:61717"/>
        <label>1</label>
    </ligand>
</feature>
<feature type="binding site" description="covalent" evidence="8">
    <location>
        <position position="235"/>
    </location>
    <ligand>
        <name>heme c</name>
        <dbReference type="ChEBI" id="CHEBI:61717"/>
        <label>2</label>
    </ligand>
</feature>
<organism evidence="11 12">
    <name type="scientific">Putridiphycobacter roseus</name>
    <dbReference type="NCBI Taxonomy" id="2219161"/>
    <lineage>
        <taxon>Bacteria</taxon>
        <taxon>Pseudomonadati</taxon>
        <taxon>Bacteroidota</taxon>
        <taxon>Flavobacteriia</taxon>
        <taxon>Flavobacteriales</taxon>
        <taxon>Crocinitomicaceae</taxon>
        <taxon>Putridiphycobacter</taxon>
    </lineage>
</organism>
<keyword evidence="7 9" id="KW-0408">Iron</keyword>
<accession>A0A2W1MZA6</accession>
<feature type="binding site" description="axial binding residue" evidence="9">
    <location>
        <position position="239"/>
    </location>
    <ligand>
        <name>heme c</name>
        <dbReference type="ChEBI" id="CHEBI:61717"/>
        <label>2</label>
    </ligand>
    <ligandPart>
        <name>Fe</name>
        <dbReference type="ChEBI" id="CHEBI:18248"/>
    </ligandPart>
</feature>
<keyword evidence="11" id="KW-0575">Peroxidase</keyword>
<comment type="caution">
    <text evidence="11">The sequence shown here is derived from an EMBL/GenBank/DDBJ whole genome shotgun (WGS) entry which is preliminary data.</text>
</comment>
<evidence type="ECO:0000259" key="10">
    <source>
        <dbReference type="PROSITE" id="PS51007"/>
    </source>
</evidence>
<dbReference type="GO" id="GO:0020037">
    <property type="term" value="F:heme binding"/>
    <property type="evidence" value="ECO:0007669"/>
    <property type="project" value="InterPro"/>
</dbReference>
<dbReference type="PANTHER" id="PTHR30600:SF10">
    <property type="entry name" value="BLL6722 PROTEIN"/>
    <property type="match status" value="1"/>
</dbReference>
<feature type="binding site" description="covalent" evidence="8">
    <location>
        <position position="81"/>
    </location>
    <ligand>
        <name>heme c</name>
        <dbReference type="ChEBI" id="CHEBI:61717"/>
        <label>1</label>
    </ligand>
</feature>
<name>A0A2W1MZA6_9FLAO</name>
<proteinExistence type="predicted"/>
<evidence type="ECO:0000256" key="2">
    <source>
        <dbReference type="ARBA" id="ARBA00022617"/>
    </source>
</evidence>
<protein>
    <submittedName>
        <fullName evidence="11">Cytochrome-c peroxidase</fullName>
    </submittedName>
</protein>
<dbReference type="PROSITE" id="PS51257">
    <property type="entry name" value="PROKAR_LIPOPROTEIN"/>
    <property type="match status" value="1"/>
</dbReference>
<evidence type="ECO:0000256" key="8">
    <source>
        <dbReference type="PIRSR" id="PIRSR000294-1"/>
    </source>
</evidence>
<dbReference type="InterPro" id="IPR036909">
    <property type="entry name" value="Cyt_c-like_dom_sf"/>
</dbReference>
<dbReference type="RefSeq" id="WP_111063606.1">
    <property type="nucleotide sequence ID" value="NZ_JBHUCU010000017.1"/>
</dbReference>
<dbReference type="Pfam" id="PF03150">
    <property type="entry name" value="CCP_MauG"/>
    <property type="match status" value="1"/>
</dbReference>
<keyword evidence="3 9" id="KW-0479">Metal-binding</keyword>
<reference evidence="11 12" key="1">
    <citation type="submission" date="2018-06" db="EMBL/GenBank/DDBJ databases">
        <title>The draft genome sequence of Crocinitomix sp. SM1701.</title>
        <authorList>
            <person name="Zhang X."/>
        </authorList>
    </citation>
    <scope>NUCLEOTIDE SEQUENCE [LARGE SCALE GENOMIC DNA]</scope>
    <source>
        <strain evidence="11 12">SM1701</strain>
    </source>
</reference>
<dbReference type="OrthoDB" id="9805202at2"/>
<dbReference type="InterPro" id="IPR009056">
    <property type="entry name" value="Cyt_c-like_dom"/>
</dbReference>
<dbReference type="PIRSF" id="PIRSF000294">
    <property type="entry name" value="Cytochrome-c_peroxidase"/>
    <property type="match status" value="1"/>
</dbReference>
<dbReference type="SUPFAM" id="SSF46626">
    <property type="entry name" value="Cytochrome c"/>
    <property type="match status" value="2"/>
</dbReference>
<comment type="cofactor">
    <cofactor evidence="8">
        <name>heme</name>
        <dbReference type="ChEBI" id="CHEBI:30413"/>
    </cofactor>
    <text evidence="8">Binds 2 heme groups.</text>
</comment>
<comment type="PTM">
    <text evidence="8">Binds 2 heme groups per subunit.</text>
</comment>
<evidence type="ECO:0000256" key="9">
    <source>
        <dbReference type="PIRSR" id="PIRSR000294-2"/>
    </source>
</evidence>
<comment type="subcellular location">
    <subcellularLocation>
        <location evidence="1">Periplasm</location>
    </subcellularLocation>
</comment>
<feature type="binding site" description="axial binding residue" evidence="9">
    <location>
        <position position="85"/>
    </location>
    <ligand>
        <name>heme c</name>
        <dbReference type="ChEBI" id="CHEBI:61717"/>
        <label>1</label>
    </ligand>
    <ligandPart>
        <name>Fe</name>
        <dbReference type="ChEBI" id="CHEBI:18248"/>
    </ligandPart>
</feature>
<dbReference type="Gene3D" id="1.10.760.10">
    <property type="entry name" value="Cytochrome c-like domain"/>
    <property type="match status" value="2"/>
</dbReference>
<evidence type="ECO:0000313" key="11">
    <source>
        <dbReference type="EMBL" id="PZE16590.1"/>
    </source>
</evidence>